<evidence type="ECO:0000313" key="1">
    <source>
        <dbReference type="EMBL" id="KAG5183822.1"/>
    </source>
</evidence>
<comment type="caution">
    <text evidence="1">The sequence shown here is derived from an EMBL/GenBank/DDBJ whole genome shotgun (WGS) entry which is preliminary data.</text>
</comment>
<organism evidence="1 2">
    <name type="scientific">Tribonema minus</name>
    <dbReference type="NCBI Taxonomy" id="303371"/>
    <lineage>
        <taxon>Eukaryota</taxon>
        <taxon>Sar</taxon>
        <taxon>Stramenopiles</taxon>
        <taxon>Ochrophyta</taxon>
        <taxon>PX clade</taxon>
        <taxon>Xanthophyceae</taxon>
        <taxon>Tribonematales</taxon>
        <taxon>Tribonemataceae</taxon>
        <taxon>Tribonema</taxon>
    </lineage>
</organism>
<dbReference type="Proteomes" id="UP000664859">
    <property type="component" value="Unassembled WGS sequence"/>
</dbReference>
<keyword evidence="2" id="KW-1185">Reference proteome</keyword>
<protein>
    <submittedName>
        <fullName evidence="1">Uncharacterized protein</fullName>
    </submittedName>
</protein>
<dbReference type="EMBL" id="JAFCMP010000188">
    <property type="protein sequence ID" value="KAG5183822.1"/>
    <property type="molecule type" value="Genomic_DNA"/>
</dbReference>
<dbReference type="AlphaFoldDB" id="A0A836CFE1"/>
<gene>
    <name evidence="1" type="ORF">JKP88DRAFT_255695</name>
</gene>
<reference evidence="1" key="1">
    <citation type="submission" date="2021-02" db="EMBL/GenBank/DDBJ databases">
        <title>First Annotated Genome of the Yellow-green Alga Tribonema minus.</title>
        <authorList>
            <person name="Mahan K.M."/>
        </authorList>
    </citation>
    <scope>NUCLEOTIDE SEQUENCE</scope>
    <source>
        <strain evidence="1">UTEX B ZZ1240</strain>
    </source>
</reference>
<accession>A0A836CFE1</accession>
<proteinExistence type="predicted"/>
<name>A0A836CFE1_9STRA</name>
<evidence type="ECO:0000313" key="2">
    <source>
        <dbReference type="Proteomes" id="UP000664859"/>
    </source>
</evidence>
<sequence length="170" mass="19545">MWLLAHGARFPTCCWLAPHVAALFCKCSCMCAVLRRVIKVLRKPELALVVALAVPQLQVVDREGQSVRIVIDSNNVRFGVLGDQRQRRLSFSAPYLRHTLNDTILVHFAPVYIKRRVVNVSRLKFVVIWIHDLSDNHYENVNKYEDMCHIGPQLELEVLVNGSQRMNKQT</sequence>